<protein>
    <submittedName>
        <fullName evidence="2">Kazal-type serine protease inhibitor domain-containing protein</fullName>
    </submittedName>
</protein>
<dbReference type="Proteomes" id="UP001431784">
    <property type="component" value="Unassembled WGS sequence"/>
</dbReference>
<dbReference type="RefSeq" id="WP_274353403.1">
    <property type="nucleotide sequence ID" value="NZ_JAQZSM010000018.1"/>
</dbReference>
<keyword evidence="3" id="KW-1185">Reference proteome</keyword>
<dbReference type="Gene3D" id="3.30.60.30">
    <property type="match status" value="2"/>
</dbReference>
<keyword evidence="2" id="KW-0646">Protease inhibitor</keyword>
<evidence type="ECO:0000259" key="1">
    <source>
        <dbReference type="PROSITE" id="PS51465"/>
    </source>
</evidence>
<comment type="caution">
    <text evidence="2">The sequence shown here is derived from an EMBL/GenBank/DDBJ whole genome shotgun (WGS) entry which is preliminary data.</text>
</comment>
<keyword evidence="2" id="KW-0722">Serine protease inhibitor</keyword>
<feature type="domain" description="Kazal-like" evidence="1">
    <location>
        <begin position="88"/>
        <end position="128"/>
    </location>
</feature>
<dbReference type="PANTHER" id="PTHR21131">
    <property type="entry name" value="SERINE-TYPE ENDOPEPTIDASE INHIBITOR"/>
    <property type="match status" value="1"/>
</dbReference>
<dbReference type="CDD" id="cd00104">
    <property type="entry name" value="KAZAL_FS"/>
    <property type="match status" value="1"/>
</dbReference>
<gene>
    <name evidence="2" type="ORF">PUT78_16635</name>
</gene>
<reference evidence="2" key="1">
    <citation type="submission" date="2023-02" db="EMBL/GenBank/DDBJ databases">
        <title>Description of Roseinatronobacter alkalisoli sp. nov., an alkaliphilic bacerium isolated from soda soil.</title>
        <authorList>
            <person name="Wei W."/>
        </authorList>
    </citation>
    <scope>NUCLEOTIDE SEQUENCE</scope>
    <source>
        <strain evidence="2">HJB301</strain>
    </source>
</reference>
<sequence length="128" mass="14114">MRTAFLFAAVVAFLATCVPETGPYPPPHEDRPAACTFEYPPVCGERHGQRETYGNACMMRAADARLVHQGQCRPATVSPRPPGGREQACTREYAPVCAVRQDQRRSFANACEAEAAQFRVVRRGECRG</sequence>
<accession>A0ABT5TCK4</accession>
<evidence type="ECO:0000313" key="2">
    <source>
        <dbReference type="EMBL" id="MDD7972726.1"/>
    </source>
</evidence>
<evidence type="ECO:0000313" key="3">
    <source>
        <dbReference type="Proteomes" id="UP001431784"/>
    </source>
</evidence>
<dbReference type="GO" id="GO:0004867">
    <property type="term" value="F:serine-type endopeptidase inhibitor activity"/>
    <property type="evidence" value="ECO:0007669"/>
    <property type="project" value="UniProtKB-KW"/>
</dbReference>
<dbReference type="InterPro" id="IPR036058">
    <property type="entry name" value="Kazal_dom_sf"/>
</dbReference>
<dbReference type="SUPFAM" id="SSF100895">
    <property type="entry name" value="Kazal-type serine protease inhibitors"/>
    <property type="match status" value="2"/>
</dbReference>
<dbReference type="InterPro" id="IPR002350">
    <property type="entry name" value="Kazal_dom"/>
</dbReference>
<dbReference type="InterPro" id="IPR053265">
    <property type="entry name" value="Serpin"/>
</dbReference>
<organism evidence="2 3">
    <name type="scientific">Roseinatronobacter alkalisoli</name>
    <dbReference type="NCBI Taxonomy" id="3028235"/>
    <lineage>
        <taxon>Bacteria</taxon>
        <taxon>Pseudomonadati</taxon>
        <taxon>Pseudomonadota</taxon>
        <taxon>Alphaproteobacteria</taxon>
        <taxon>Rhodobacterales</taxon>
        <taxon>Paracoccaceae</taxon>
        <taxon>Roseinatronobacter</taxon>
    </lineage>
</organism>
<dbReference type="PROSITE" id="PS51465">
    <property type="entry name" value="KAZAL_2"/>
    <property type="match status" value="2"/>
</dbReference>
<dbReference type="SMART" id="SM00280">
    <property type="entry name" value="KAZAL"/>
    <property type="match status" value="2"/>
</dbReference>
<dbReference type="PANTHER" id="PTHR21131:SF0">
    <property type="entry name" value="GEO10195P1-RELATED"/>
    <property type="match status" value="1"/>
</dbReference>
<feature type="domain" description="Kazal-like" evidence="1">
    <location>
        <begin position="23"/>
        <end position="74"/>
    </location>
</feature>
<dbReference type="EMBL" id="JAQZSM010000018">
    <property type="protein sequence ID" value="MDD7972726.1"/>
    <property type="molecule type" value="Genomic_DNA"/>
</dbReference>
<dbReference type="Pfam" id="PF07648">
    <property type="entry name" value="Kazal_2"/>
    <property type="match status" value="2"/>
</dbReference>
<proteinExistence type="predicted"/>
<name>A0ABT5TCK4_9RHOB</name>